<sequence>MIRRPPEKTFLSFHRKQPTMFSTTLPEKAFYLGHLWEKAAERHGGVPVVLDQPLATFPDRGTDLTYATLADIVDDLAARLWHLGVRPTERVAVHKTDNFDIALLASAVARIGGVPVMLSSALPGEIVGTLLRRLDQPWLISDAAKLAGPLDGVPVGDLSRQVLLAGTEGYGDLSLLAELTGLPRRPAVKLHRTQPALITHSSGTTGVNKLMVHTARALFHRLLPQQMIAWPIRRKETAALCMSFVHSRFYHSLGVFLNYGNPLVVLVDPDPDVIAPIFNRTRPGLVETHPNNFIQWEDLADAPGAPLSSVRYYSSTFDAIHPRTIQRLLAASRRRRPLLVQLYGQSETGPISGAWYTEKSAAKNDGRDVGYVLPGFIKLRVVDENGKPVRRGEPGQLELRGRGRILTYLGEDERYRKQLDGDWWRLGDMGRLGRFGKLHLIDREIDQIDSIDSNLEVEDVLMSRLDELLEVVVVPGAGDEPVPVVCTRRDAPLDPERWARATADLPAMAAPLHWPFHQVPRTSTWKVQRVAISRMLRDGTAPRPVTAEPARSAA</sequence>
<evidence type="ECO:0000313" key="2">
    <source>
        <dbReference type="EMBL" id="AEW97861.1"/>
    </source>
</evidence>
<gene>
    <name evidence="2" type="ordered locus">SCATT_54900</name>
</gene>
<dbReference type="InterPro" id="IPR000873">
    <property type="entry name" value="AMP-dep_synth/lig_dom"/>
</dbReference>
<dbReference type="AlphaFoldDB" id="G8WY90"/>
<proteinExistence type="predicted"/>
<dbReference type="InterPro" id="IPR042099">
    <property type="entry name" value="ANL_N_sf"/>
</dbReference>
<dbReference type="SUPFAM" id="SSF56801">
    <property type="entry name" value="Acetyl-CoA synthetase-like"/>
    <property type="match status" value="1"/>
</dbReference>
<accession>G8WY90</accession>
<evidence type="ECO:0000313" key="3">
    <source>
        <dbReference type="Proteomes" id="UP000007842"/>
    </source>
</evidence>
<dbReference type="InterPro" id="IPR050237">
    <property type="entry name" value="ATP-dep_AMP-bd_enzyme"/>
</dbReference>
<dbReference type="HOGENOM" id="CLU_000022_74_1_11"/>
<feature type="domain" description="AMP-dependent synthetase/ligase" evidence="1">
    <location>
        <begin position="37"/>
        <end position="409"/>
    </location>
</feature>
<keyword evidence="3" id="KW-1185">Reference proteome</keyword>
<dbReference type="Proteomes" id="UP000007842">
    <property type="component" value="Chromosome"/>
</dbReference>
<organism evidence="2 3">
    <name type="scientific">Streptantibioticus cattleyicolor (strain ATCC 35852 / DSM 46488 / JCM 4925 / NBRC 14057 / NRRL 8057)</name>
    <name type="common">Streptomyces cattleya</name>
    <dbReference type="NCBI Taxonomy" id="1003195"/>
    <lineage>
        <taxon>Bacteria</taxon>
        <taxon>Bacillati</taxon>
        <taxon>Actinomycetota</taxon>
        <taxon>Actinomycetes</taxon>
        <taxon>Kitasatosporales</taxon>
        <taxon>Streptomycetaceae</taxon>
        <taxon>Streptantibioticus</taxon>
    </lineage>
</organism>
<name>G8WY90_STREN</name>
<protein>
    <submittedName>
        <fullName evidence="2">Long-chain acyl-CoA synthetase</fullName>
    </submittedName>
</protein>
<dbReference type="Gene3D" id="3.40.50.12780">
    <property type="entry name" value="N-terminal domain of ligase-like"/>
    <property type="match status" value="1"/>
</dbReference>
<dbReference type="KEGG" id="scy:SCATT_54900"/>
<dbReference type="eggNOG" id="COG0318">
    <property type="taxonomic scope" value="Bacteria"/>
</dbReference>
<dbReference type="PANTHER" id="PTHR43767:SF1">
    <property type="entry name" value="NONRIBOSOMAL PEPTIDE SYNTHASE PES1 (EUROFUNG)-RELATED"/>
    <property type="match status" value="1"/>
</dbReference>
<dbReference type="STRING" id="1003195.SCATT_54900"/>
<dbReference type="PANTHER" id="PTHR43767">
    <property type="entry name" value="LONG-CHAIN-FATTY-ACID--COA LIGASE"/>
    <property type="match status" value="1"/>
</dbReference>
<reference evidence="3" key="1">
    <citation type="submission" date="2011-12" db="EMBL/GenBank/DDBJ databases">
        <title>Complete genome sequence of Streptomyces cattleya strain DSM 46488.</title>
        <authorList>
            <person name="Ou H.-Y."/>
            <person name="Li P."/>
            <person name="Zhao C."/>
            <person name="O'Hagan D."/>
            <person name="Deng Z."/>
        </authorList>
    </citation>
    <scope>NUCLEOTIDE SEQUENCE [LARGE SCALE GENOMIC DNA]</scope>
    <source>
        <strain evidence="3">ATCC 35852 / DSM 46488 / JCM 4925 / NBRC 14057 / NRRL 8057</strain>
    </source>
</reference>
<dbReference type="EMBL" id="CP003219">
    <property type="protein sequence ID" value="AEW97861.1"/>
    <property type="molecule type" value="Genomic_DNA"/>
</dbReference>
<evidence type="ECO:0000259" key="1">
    <source>
        <dbReference type="Pfam" id="PF00501"/>
    </source>
</evidence>
<dbReference type="Pfam" id="PF00501">
    <property type="entry name" value="AMP-binding"/>
    <property type="match status" value="1"/>
</dbReference>
<dbReference type="PATRIC" id="fig|1003195.29.peg.5475"/>